<gene>
    <name evidence="2" type="ORF">ACFQ5P_03415</name>
</gene>
<evidence type="ECO:0000256" key="1">
    <source>
        <dbReference type="SAM" id="Coils"/>
    </source>
</evidence>
<evidence type="ECO:0008006" key="4">
    <source>
        <dbReference type="Google" id="ProtNLM"/>
    </source>
</evidence>
<keyword evidence="3" id="KW-1185">Reference proteome</keyword>
<dbReference type="EMBL" id="JBHTOQ010000003">
    <property type="protein sequence ID" value="MFD1480339.1"/>
    <property type="molecule type" value="Genomic_DNA"/>
</dbReference>
<feature type="coiled-coil region" evidence="1">
    <location>
        <begin position="182"/>
        <end position="224"/>
    </location>
</feature>
<comment type="caution">
    <text evidence="2">The sequence shown here is derived from an EMBL/GenBank/DDBJ whole genome shotgun (WGS) entry which is preliminary data.</text>
</comment>
<accession>A0ABW4DRF7</accession>
<proteinExistence type="predicted"/>
<dbReference type="Proteomes" id="UP001597302">
    <property type="component" value="Unassembled WGS sequence"/>
</dbReference>
<reference evidence="3" key="1">
    <citation type="journal article" date="2019" name="Int. J. Syst. Evol. Microbiol.">
        <title>The Global Catalogue of Microorganisms (GCM) 10K type strain sequencing project: providing services to taxonomists for standard genome sequencing and annotation.</title>
        <authorList>
            <consortium name="The Broad Institute Genomics Platform"/>
            <consortium name="The Broad Institute Genome Sequencing Center for Infectious Disease"/>
            <person name="Wu L."/>
            <person name="Ma J."/>
        </authorList>
    </citation>
    <scope>NUCLEOTIDE SEQUENCE [LARGE SCALE GENOMIC DNA]</scope>
    <source>
        <strain evidence="3">CCM 8875</strain>
    </source>
</reference>
<name>A0ABW4DRF7_9RHOB</name>
<protein>
    <recommendedName>
        <fullName evidence="4">Restriction system protein</fullName>
    </recommendedName>
</protein>
<dbReference type="RefSeq" id="WP_165571080.1">
    <property type="nucleotide sequence ID" value="NZ_CBCSAJ010000017.1"/>
</dbReference>
<evidence type="ECO:0000313" key="3">
    <source>
        <dbReference type="Proteomes" id="UP001597302"/>
    </source>
</evidence>
<sequence length="410" mass="46013">MAKSLLSVTLKAMKAAEKDRVRRAKAAERRSLAERREAAQQAKAYEAKVRKAVIADERDRTAYEKAVKAAHAAAQQSEVERMSSEIDAVLDDLEGLLAATIDVDDHIDLETLRKPFDTTPFDMPDLEISLVAPKRPTFPPEPTYLEPDKPKGFFGKKRKLEEARAIARQIHETQKAEWASSVSALSEEYKIQLAAYDKAEAERIETLAAEKDRFRQELDDHNRSIDQFITNLSYGDAEAVQEYISLIVENSTYPDHFKVTHEFSFAPETAELRMSVTIPSPDKFPATKEYKYIKTSDEIRDVPLSQMEIKKRYASVLHQVAIRSLHEVFEADRRGLIRTISLEVGTKAQHPATGRLDFLPFVGVSAERDSFMEFDLSGLVPLATLKHLGAAISKDPVGLVAVDVTGVRKS</sequence>
<evidence type="ECO:0000313" key="2">
    <source>
        <dbReference type="EMBL" id="MFD1480339.1"/>
    </source>
</evidence>
<keyword evidence="1" id="KW-0175">Coiled coil</keyword>
<organism evidence="2 3">
    <name type="scientific">Paracoccus nototheniae</name>
    <dbReference type="NCBI Taxonomy" id="2489002"/>
    <lineage>
        <taxon>Bacteria</taxon>
        <taxon>Pseudomonadati</taxon>
        <taxon>Pseudomonadota</taxon>
        <taxon>Alphaproteobacteria</taxon>
        <taxon>Rhodobacterales</taxon>
        <taxon>Paracoccaceae</taxon>
        <taxon>Paracoccus</taxon>
    </lineage>
</organism>